<dbReference type="EMBL" id="JAOPGA020001197">
    <property type="protein sequence ID" value="KAL0485978.1"/>
    <property type="molecule type" value="Genomic_DNA"/>
</dbReference>
<protein>
    <recommendedName>
        <fullName evidence="3">Sulfotransferase</fullName>
    </recommendedName>
</protein>
<evidence type="ECO:0000313" key="2">
    <source>
        <dbReference type="Proteomes" id="UP001431209"/>
    </source>
</evidence>
<gene>
    <name evidence="1" type="ORF">AKO1_012282</name>
</gene>
<dbReference type="Proteomes" id="UP001431209">
    <property type="component" value="Unassembled WGS sequence"/>
</dbReference>
<evidence type="ECO:0000313" key="1">
    <source>
        <dbReference type="EMBL" id="KAL0485978.1"/>
    </source>
</evidence>
<proteinExistence type="predicted"/>
<feature type="non-terminal residue" evidence="1">
    <location>
        <position position="146"/>
    </location>
</feature>
<comment type="caution">
    <text evidence="1">The sequence shown here is derived from an EMBL/GenBank/DDBJ whole genome shotgun (WGS) entry which is preliminary data.</text>
</comment>
<accession>A0AAW2ZAK0</accession>
<sequence>MFSSIAGAYLSYASLKNNRLHPPYVLSRISCEGGSVPSLLLYGHEDSDKLINTINVKDLVIDCEPLFKVFTPFQALFWRTHFGDKYQTGLKNELRFMQVPHDQQSTIISSSNKLNAVRTIYVIRDEQDVIKDLRNELKNIKQAEKR</sequence>
<keyword evidence="2" id="KW-1185">Reference proteome</keyword>
<evidence type="ECO:0008006" key="3">
    <source>
        <dbReference type="Google" id="ProtNLM"/>
    </source>
</evidence>
<name>A0AAW2ZAK0_9EUKA</name>
<reference evidence="1 2" key="1">
    <citation type="submission" date="2024-03" db="EMBL/GenBank/DDBJ databases">
        <title>The Acrasis kona genome and developmental transcriptomes reveal deep origins of eukaryotic multicellular pathways.</title>
        <authorList>
            <person name="Sheikh S."/>
            <person name="Fu C.-J."/>
            <person name="Brown M.W."/>
            <person name="Baldauf S.L."/>
        </authorList>
    </citation>
    <scope>NUCLEOTIDE SEQUENCE [LARGE SCALE GENOMIC DNA]</scope>
    <source>
        <strain evidence="1 2">ATCC MYA-3509</strain>
    </source>
</reference>
<organism evidence="1 2">
    <name type="scientific">Acrasis kona</name>
    <dbReference type="NCBI Taxonomy" id="1008807"/>
    <lineage>
        <taxon>Eukaryota</taxon>
        <taxon>Discoba</taxon>
        <taxon>Heterolobosea</taxon>
        <taxon>Tetramitia</taxon>
        <taxon>Eutetramitia</taxon>
        <taxon>Acrasidae</taxon>
        <taxon>Acrasis</taxon>
    </lineage>
</organism>
<dbReference type="AlphaFoldDB" id="A0AAW2ZAK0"/>